<accession>A0A5B8XLG5</accession>
<evidence type="ECO:0000313" key="4">
    <source>
        <dbReference type="EMBL" id="QED25798.1"/>
    </source>
</evidence>
<reference evidence="4 5" key="1">
    <citation type="submission" date="2019-08" db="EMBL/GenBank/DDBJ databases">
        <authorList>
            <person name="Liang Q."/>
        </authorList>
    </citation>
    <scope>NUCLEOTIDE SEQUENCE [LARGE SCALE GENOMIC DNA]</scope>
    <source>
        <strain evidence="4 5">V1718</strain>
    </source>
</reference>
<keyword evidence="1 2" id="KW-0238">DNA-binding</keyword>
<dbReference type="OrthoDB" id="9808476at2"/>
<dbReference type="SUPFAM" id="SSF46689">
    <property type="entry name" value="Homeodomain-like"/>
    <property type="match status" value="1"/>
</dbReference>
<sequence>MPPKTRYTKDHVLEAALEVVHKEGLEAMSARTIAGALGSSTAPVSAAFENMQALQDAVVNAIIAQLLAKVDATDAKIDPVHGAAFAIARFTADHPRYYEALFLHNHPTPPDWAALRFGFSKNLESSARYARLDARQRDALAWRASVVTHGICIEIWSGRWTKTSDAALKRLIEQLVEPIIKAAMPADLGDL</sequence>
<organism evidence="4 5">
    <name type="scientific">Microvenator marinus</name>
    <dbReference type="NCBI Taxonomy" id="2600177"/>
    <lineage>
        <taxon>Bacteria</taxon>
        <taxon>Deltaproteobacteria</taxon>
        <taxon>Bradymonadales</taxon>
        <taxon>Microvenatoraceae</taxon>
        <taxon>Microvenator</taxon>
    </lineage>
</organism>
<dbReference type="RefSeq" id="WP_146956687.1">
    <property type="nucleotide sequence ID" value="NZ_CP042467.1"/>
</dbReference>
<dbReference type="KEGG" id="bbae:FRD01_00675"/>
<dbReference type="Proteomes" id="UP000321595">
    <property type="component" value="Chromosome"/>
</dbReference>
<dbReference type="PROSITE" id="PS50977">
    <property type="entry name" value="HTH_TETR_2"/>
    <property type="match status" value="1"/>
</dbReference>
<evidence type="ECO:0000313" key="5">
    <source>
        <dbReference type="Proteomes" id="UP000321595"/>
    </source>
</evidence>
<gene>
    <name evidence="4" type="ORF">FRD01_00675</name>
</gene>
<dbReference type="InterPro" id="IPR036271">
    <property type="entry name" value="Tet_transcr_reg_TetR-rel_C_sf"/>
</dbReference>
<dbReference type="SUPFAM" id="SSF48498">
    <property type="entry name" value="Tetracyclin repressor-like, C-terminal domain"/>
    <property type="match status" value="1"/>
</dbReference>
<dbReference type="InterPro" id="IPR023772">
    <property type="entry name" value="DNA-bd_HTH_TetR-type_CS"/>
</dbReference>
<keyword evidence="5" id="KW-1185">Reference proteome</keyword>
<evidence type="ECO:0000256" key="1">
    <source>
        <dbReference type="ARBA" id="ARBA00023125"/>
    </source>
</evidence>
<feature type="DNA-binding region" description="H-T-H motif" evidence="2">
    <location>
        <begin position="29"/>
        <end position="48"/>
    </location>
</feature>
<dbReference type="PROSITE" id="PS01081">
    <property type="entry name" value="HTH_TETR_1"/>
    <property type="match status" value="1"/>
</dbReference>
<name>A0A5B8XLG5_9DELT</name>
<proteinExistence type="predicted"/>
<feature type="domain" description="HTH tetR-type" evidence="3">
    <location>
        <begin position="6"/>
        <end position="66"/>
    </location>
</feature>
<dbReference type="EMBL" id="CP042467">
    <property type="protein sequence ID" value="QED25798.1"/>
    <property type="molecule type" value="Genomic_DNA"/>
</dbReference>
<dbReference type="GO" id="GO:0003677">
    <property type="term" value="F:DNA binding"/>
    <property type="evidence" value="ECO:0007669"/>
    <property type="project" value="UniProtKB-UniRule"/>
</dbReference>
<protein>
    <submittedName>
        <fullName evidence="4">TetR/AcrR family transcriptional regulator</fullName>
    </submittedName>
</protein>
<dbReference type="AlphaFoldDB" id="A0A5B8XLG5"/>
<dbReference type="InterPro" id="IPR001647">
    <property type="entry name" value="HTH_TetR"/>
</dbReference>
<evidence type="ECO:0000256" key="2">
    <source>
        <dbReference type="PROSITE-ProRule" id="PRU00335"/>
    </source>
</evidence>
<evidence type="ECO:0000259" key="3">
    <source>
        <dbReference type="PROSITE" id="PS50977"/>
    </source>
</evidence>
<dbReference type="Gene3D" id="1.10.357.10">
    <property type="entry name" value="Tetracycline Repressor, domain 2"/>
    <property type="match status" value="1"/>
</dbReference>
<dbReference type="InterPro" id="IPR009057">
    <property type="entry name" value="Homeodomain-like_sf"/>
</dbReference>